<dbReference type="GO" id="GO:0035435">
    <property type="term" value="P:phosphate ion transmembrane transport"/>
    <property type="evidence" value="ECO:0007669"/>
    <property type="project" value="InterPro"/>
</dbReference>
<organism evidence="8 9">
    <name type="scientific">Dulcicalothrix desertica PCC 7102</name>
    <dbReference type="NCBI Taxonomy" id="232991"/>
    <lineage>
        <taxon>Bacteria</taxon>
        <taxon>Bacillati</taxon>
        <taxon>Cyanobacteriota</taxon>
        <taxon>Cyanophyceae</taxon>
        <taxon>Nostocales</taxon>
        <taxon>Calotrichaceae</taxon>
        <taxon>Dulcicalothrix</taxon>
    </lineage>
</organism>
<keyword evidence="2 4" id="KW-0813">Transport</keyword>
<gene>
    <name evidence="8" type="ORF">DSM106972_009670</name>
</gene>
<feature type="signal peptide" evidence="6">
    <location>
        <begin position="1"/>
        <end position="30"/>
    </location>
</feature>
<dbReference type="GO" id="GO:0043190">
    <property type="term" value="C:ATP-binding cassette (ABC) transporter complex"/>
    <property type="evidence" value="ECO:0007669"/>
    <property type="project" value="InterPro"/>
</dbReference>
<dbReference type="GO" id="GO:0042301">
    <property type="term" value="F:phosphate ion binding"/>
    <property type="evidence" value="ECO:0007669"/>
    <property type="project" value="InterPro"/>
</dbReference>
<dbReference type="CDD" id="cd13565">
    <property type="entry name" value="PBP2_PstS"/>
    <property type="match status" value="1"/>
</dbReference>
<dbReference type="InterPro" id="IPR024370">
    <property type="entry name" value="PBP_domain"/>
</dbReference>
<dbReference type="PANTHER" id="PTHR42996:SF1">
    <property type="entry name" value="PHOSPHATE-BINDING PROTEIN PSTS"/>
    <property type="match status" value="1"/>
</dbReference>
<dbReference type="PIRSF" id="PIRSF002756">
    <property type="entry name" value="PstS"/>
    <property type="match status" value="1"/>
</dbReference>
<dbReference type="PANTHER" id="PTHR42996">
    <property type="entry name" value="PHOSPHATE-BINDING PROTEIN PSTS"/>
    <property type="match status" value="1"/>
</dbReference>
<protein>
    <recommendedName>
        <fullName evidence="4">Phosphate-binding protein</fullName>
    </recommendedName>
</protein>
<proteinExistence type="inferred from homology"/>
<dbReference type="OrthoDB" id="9790048at2"/>
<dbReference type="Pfam" id="PF12849">
    <property type="entry name" value="PBP_like_2"/>
    <property type="match status" value="1"/>
</dbReference>
<accession>A0A433VS61</accession>
<comment type="caution">
    <text evidence="8">The sequence shown here is derived from an EMBL/GenBank/DDBJ whole genome shotgun (WGS) entry which is preliminary data.</text>
</comment>
<dbReference type="EMBL" id="RSCL01000002">
    <property type="protein sequence ID" value="RUT08914.1"/>
    <property type="molecule type" value="Genomic_DNA"/>
</dbReference>
<reference evidence="8" key="2">
    <citation type="journal article" date="2019" name="Genome Biol. Evol.">
        <title>Day and night: Metabolic profiles and evolutionary relationships of six axenic non-marine cyanobacteria.</title>
        <authorList>
            <person name="Will S.E."/>
            <person name="Henke P."/>
            <person name="Boedeker C."/>
            <person name="Huang S."/>
            <person name="Brinkmann H."/>
            <person name="Rohde M."/>
            <person name="Jarek M."/>
            <person name="Friedl T."/>
            <person name="Seufert S."/>
            <person name="Schumacher M."/>
            <person name="Overmann J."/>
            <person name="Neumann-Schaal M."/>
            <person name="Petersen J."/>
        </authorList>
    </citation>
    <scope>NUCLEOTIDE SEQUENCE [LARGE SCALE GENOMIC DNA]</scope>
    <source>
        <strain evidence="8">PCC 7102</strain>
    </source>
</reference>
<dbReference type="InterPro" id="IPR050962">
    <property type="entry name" value="Phosphate-bind_PstS"/>
</dbReference>
<evidence type="ECO:0000256" key="1">
    <source>
        <dbReference type="ARBA" id="ARBA00008725"/>
    </source>
</evidence>
<evidence type="ECO:0000313" key="9">
    <source>
        <dbReference type="Proteomes" id="UP000271624"/>
    </source>
</evidence>
<evidence type="ECO:0000256" key="2">
    <source>
        <dbReference type="ARBA" id="ARBA00022448"/>
    </source>
</evidence>
<keyword evidence="3 4" id="KW-0592">Phosphate transport</keyword>
<evidence type="ECO:0000256" key="4">
    <source>
        <dbReference type="PIRNR" id="PIRNR002756"/>
    </source>
</evidence>
<feature type="region of interest" description="Disordered" evidence="5">
    <location>
        <begin position="38"/>
        <end position="57"/>
    </location>
</feature>
<dbReference type="Gene3D" id="3.40.190.10">
    <property type="entry name" value="Periplasmic binding protein-like II"/>
    <property type="match status" value="2"/>
</dbReference>
<feature type="chain" id="PRO_5030092596" description="Phosphate-binding protein" evidence="6">
    <location>
        <begin position="31"/>
        <end position="398"/>
    </location>
</feature>
<dbReference type="SUPFAM" id="SSF53850">
    <property type="entry name" value="Periplasmic binding protein-like II"/>
    <property type="match status" value="1"/>
</dbReference>
<evidence type="ECO:0000313" key="8">
    <source>
        <dbReference type="EMBL" id="RUT08914.1"/>
    </source>
</evidence>
<comment type="similarity">
    <text evidence="1 4">Belongs to the PstS family.</text>
</comment>
<dbReference type="InterPro" id="IPR005673">
    <property type="entry name" value="ABC_phos-bd_PstS"/>
</dbReference>
<sequence>MLSSNPVKNHKRIMGIIPALALSMSLAACGGGDQATNTATPGAEASPGAAKEATASAPGKLDLGSNVQLTGAGASFPAPLYLTWFQTLNQKYPNLQINYQSVGSGAGVEQFTKGTVDFGASDVAMKDDEIAKVPADKGVLLLPVTAGSIVLAYNLPDVPELQLPRAVYADILLGKIKTWNDAAIAKANPNAKLPNTPITVIYRSDGSGTTGVFTKHLSAVSPEWKTKVGEGKSVKWPVGIGAKGNEGVTAQIGQTAGSIGYIEYGYAKQNNLKFAALENKGGKFIKPDDQSGAKTLESVTLPENLRAFIADPEGADSYPIVSYSWLLVYKKYPDAAKAKAVEAMVEYALTEGQKVATELGYIPLPANVVQKVAAAADPISAEYKISVGGAGGASATKP</sequence>
<dbReference type="RefSeq" id="WP_127079414.1">
    <property type="nucleotide sequence ID" value="NZ_RSCL01000002.1"/>
</dbReference>
<evidence type="ECO:0000256" key="5">
    <source>
        <dbReference type="SAM" id="MobiDB-lite"/>
    </source>
</evidence>
<evidence type="ECO:0000259" key="7">
    <source>
        <dbReference type="Pfam" id="PF12849"/>
    </source>
</evidence>
<dbReference type="NCBIfam" id="TIGR00975">
    <property type="entry name" value="3a0107s03"/>
    <property type="match status" value="1"/>
</dbReference>
<keyword evidence="9" id="KW-1185">Reference proteome</keyword>
<dbReference type="Proteomes" id="UP000271624">
    <property type="component" value="Unassembled WGS sequence"/>
</dbReference>
<name>A0A433VS61_9CYAN</name>
<evidence type="ECO:0000256" key="3">
    <source>
        <dbReference type="ARBA" id="ARBA00022592"/>
    </source>
</evidence>
<dbReference type="AlphaFoldDB" id="A0A433VS61"/>
<feature type="domain" description="PBP" evidence="7">
    <location>
        <begin position="68"/>
        <end position="339"/>
    </location>
</feature>
<evidence type="ECO:0000256" key="6">
    <source>
        <dbReference type="SAM" id="SignalP"/>
    </source>
</evidence>
<keyword evidence="6" id="KW-0732">Signal</keyword>
<reference evidence="8" key="1">
    <citation type="submission" date="2018-12" db="EMBL/GenBank/DDBJ databases">
        <authorList>
            <person name="Will S."/>
            <person name="Neumann-Schaal M."/>
            <person name="Henke P."/>
        </authorList>
    </citation>
    <scope>NUCLEOTIDE SEQUENCE</scope>
    <source>
        <strain evidence="8">PCC 7102</strain>
    </source>
</reference>